<dbReference type="AlphaFoldDB" id="A0A5K7YWG8"/>
<dbReference type="Gene3D" id="3.40.50.620">
    <property type="entry name" value="HUPs"/>
    <property type="match status" value="1"/>
</dbReference>
<accession>A0A5K7YWG8</accession>
<dbReference type="SUPFAM" id="SSF52402">
    <property type="entry name" value="Adenine nucleotide alpha hydrolases-like"/>
    <property type="match status" value="1"/>
</dbReference>
<evidence type="ECO:0000313" key="3">
    <source>
        <dbReference type="EMBL" id="BBO74102.1"/>
    </source>
</evidence>
<evidence type="ECO:0000259" key="2">
    <source>
        <dbReference type="Pfam" id="PF00582"/>
    </source>
</evidence>
<dbReference type="Proteomes" id="UP000427769">
    <property type="component" value="Chromosome"/>
</dbReference>
<dbReference type="InterPro" id="IPR006016">
    <property type="entry name" value="UspA"/>
</dbReference>
<dbReference type="InterPro" id="IPR006015">
    <property type="entry name" value="Universal_stress_UspA"/>
</dbReference>
<organism evidence="3 4">
    <name type="scientific">Desulfosarcina widdelii</name>
    <dbReference type="NCBI Taxonomy" id="947919"/>
    <lineage>
        <taxon>Bacteria</taxon>
        <taxon>Pseudomonadati</taxon>
        <taxon>Thermodesulfobacteriota</taxon>
        <taxon>Desulfobacteria</taxon>
        <taxon>Desulfobacterales</taxon>
        <taxon>Desulfosarcinaceae</taxon>
        <taxon>Desulfosarcina</taxon>
    </lineage>
</organism>
<dbReference type="PRINTS" id="PR01438">
    <property type="entry name" value="UNVRSLSTRESS"/>
</dbReference>
<dbReference type="EMBL" id="AP021875">
    <property type="protein sequence ID" value="BBO74102.1"/>
    <property type="molecule type" value="Genomic_DNA"/>
</dbReference>
<sequence>MYKTILVPLDGSERAQAILPHVEPLALSLKSVVILLYVDETANLMLGRDEVIDVNDFLEKRRARIKEKRSYLQKIVDRWRPVGIEARISIARGSVVAGILDTAEREKVDLVAMASHGQSGSKRTFYGSVAVGVLNRIDRPLLLIRSRIVEPPIRA</sequence>
<dbReference type="CDD" id="cd00293">
    <property type="entry name" value="USP-like"/>
    <property type="match status" value="1"/>
</dbReference>
<name>A0A5K7YWG8_9BACT</name>
<gene>
    <name evidence="3" type="ORF">DSCW_15190</name>
</gene>
<dbReference type="Pfam" id="PF00582">
    <property type="entry name" value="Usp"/>
    <property type="match status" value="1"/>
</dbReference>
<feature type="domain" description="UspA" evidence="2">
    <location>
        <begin position="1"/>
        <end position="145"/>
    </location>
</feature>
<evidence type="ECO:0000256" key="1">
    <source>
        <dbReference type="ARBA" id="ARBA00008791"/>
    </source>
</evidence>
<keyword evidence="4" id="KW-1185">Reference proteome</keyword>
<protein>
    <submittedName>
        <fullName evidence="3">Universal stress protein</fullName>
    </submittedName>
</protein>
<dbReference type="PANTHER" id="PTHR46268:SF6">
    <property type="entry name" value="UNIVERSAL STRESS PROTEIN UP12"/>
    <property type="match status" value="1"/>
</dbReference>
<reference evidence="3 4" key="1">
    <citation type="submission" date="2019-11" db="EMBL/GenBank/DDBJ databases">
        <title>Comparative genomics of hydrocarbon-degrading Desulfosarcina strains.</title>
        <authorList>
            <person name="Watanabe M."/>
            <person name="Kojima H."/>
            <person name="Fukui M."/>
        </authorList>
    </citation>
    <scope>NUCLEOTIDE SEQUENCE [LARGE SCALE GENOMIC DNA]</scope>
    <source>
        <strain evidence="3 4">PP31</strain>
    </source>
</reference>
<dbReference type="KEGG" id="dwd:DSCW_15190"/>
<comment type="similarity">
    <text evidence="1">Belongs to the universal stress protein A family.</text>
</comment>
<proteinExistence type="inferred from homology"/>
<evidence type="ECO:0000313" key="4">
    <source>
        <dbReference type="Proteomes" id="UP000427769"/>
    </source>
</evidence>
<dbReference type="InterPro" id="IPR014729">
    <property type="entry name" value="Rossmann-like_a/b/a_fold"/>
</dbReference>
<dbReference type="RefSeq" id="WP_170302182.1">
    <property type="nucleotide sequence ID" value="NZ_AP021875.1"/>
</dbReference>
<dbReference type="PANTHER" id="PTHR46268">
    <property type="entry name" value="STRESS RESPONSE PROTEIN NHAX"/>
    <property type="match status" value="1"/>
</dbReference>